<evidence type="ECO:0000256" key="1">
    <source>
        <dbReference type="SAM" id="SignalP"/>
    </source>
</evidence>
<keyword evidence="3" id="KW-1185">Reference proteome</keyword>
<sequence length="150" mass="16488">MNIFRKLAWATLVAAAGLQAAQAAPAAAAVATPAPFTRLEPARGEKVRGTGPMRIGAQLRSAAEPGSVVLRVDGVNVTRHLQLKGSAVEYEAYLDVGPHTAELLLRDRAGHEERAAWNFEVVRPYWAWPFSSDDDGDDDFEGDGWWFWER</sequence>
<organism evidence="2 3">
    <name type="scientific">Ramlibacter agri</name>
    <dbReference type="NCBI Taxonomy" id="2728837"/>
    <lineage>
        <taxon>Bacteria</taxon>
        <taxon>Pseudomonadati</taxon>
        <taxon>Pseudomonadota</taxon>
        <taxon>Betaproteobacteria</taxon>
        <taxon>Burkholderiales</taxon>
        <taxon>Comamonadaceae</taxon>
        <taxon>Ramlibacter</taxon>
    </lineage>
</organism>
<comment type="caution">
    <text evidence="2">The sequence shown here is derived from an EMBL/GenBank/DDBJ whole genome shotgun (WGS) entry which is preliminary data.</text>
</comment>
<evidence type="ECO:0000313" key="2">
    <source>
        <dbReference type="EMBL" id="NML44172.1"/>
    </source>
</evidence>
<gene>
    <name evidence="2" type="ORF">HHL11_10455</name>
</gene>
<proteinExistence type="predicted"/>
<dbReference type="Proteomes" id="UP000541185">
    <property type="component" value="Unassembled WGS sequence"/>
</dbReference>
<feature type="chain" id="PRO_5033029376" evidence="1">
    <location>
        <begin position="24"/>
        <end position="150"/>
    </location>
</feature>
<dbReference type="RefSeq" id="WP_169418326.1">
    <property type="nucleotide sequence ID" value="NZ_JABBFX010000001.1"/>
</dbReference>
<protein>
    <submittedName>
        <fullName evidence="2">Uncharacterized protein</fullName>
    </submittedName>
</protein>
<name>A0A848H386_9BURK</name>
<dbReference type="AlphaFoldDB" id="A0A848H386"/>
<keyword evidence="1" id="KW-0732">Signal</keyword>
<feature type="signal peptide" evidence="1">
    <location>
        <begin position="1"/>
        <end position="23"/>
    </location>
</feature>
<accession>A0A848H386</accession>
<evidence type="ECO:0000313" key="3">
    <source>
        <dbReference type="Proteomes" id="UP000541185"/>
    </source>
</evidence>
<dbReference type="EMBL" id="JABBFX010000001">
    <property type="protein sequence ID" value="NML44172.1"/>
    <property type="molecule type" value="Genomic_DNA"/>
</dbReference>
<reference evidence="2 3" key="1">
    <citation type="submission" date="2020-04" db="EMBL/GenBank/DDBJ databases">
        <title>Ramlibacter sp. G-1-2-2 isolated from soil.</title>
        <authorList>
            <person name="Dahal R.H."/>
        </authorList>
    </citation>
    <scope>NUCLEOTIDE SEQUENCE [LARGE SCALE GENOMIC DNA]</scope>
    <source>
        <strain evidence="2 3">G-1-2-2</strain>
    </source>
</reference>